<sequence length="25" mass="2881">MVCIPESQSRSETCYVLFWSPSSED</sequence>
<evidence type="ECO:0000313" key="1">
    <source>
        <dbReference type="EMBL" id="MBX59582.1"/>
    </source>
</evidence>
<organism evidence="1">
    <name type="scientific">Rhizophora mucronata</name>
    <name type="common">Asiatic mangrove</name>
    <dbReference type="NCBI Taxonomy" id="61149"/>
    <lineage>
        <taxon>Eukaryota</taxon>
        <taxon>Viridiplantae</taxon>
        <taxon>Streptophyta</taxon>
        <taxon>Embryophyta</taxon>
        <taxon>Tracheophyta</taxon>
        <taxon>Spermatophyta</taxon>
        <taxon>Magnoliopsida</taxon>
        <taxon>eudicotyledons</taxon>
        <taxon>Gunneridae</taxon>
        <taxon>Pentapetalae</taxon>
        <taxon>rosids</taxon>
        <taxon>fabids</taxon>
        <taxon>Malpighiales</taxon>
        <taxon>Rhizophoraceae</taxon>
        <taxon>Rhizophora</taxon>
    </lineage>
</organism>
<dbReference type="EMBL" id="GGEC01079098">
    <property type="protein sequence ID" value="MBX59582.1"/>
    <property type="molecule type" value="Transcribed_RNA"/>
</dbReference>
<dbReference type="AlphaFoldDB" id="A0A2P2PXX4"/>
<name>A0A2P2PXX4_RHIMU</name>
<proteinExistence type="predicted"/>
<reference evidence="1" key="1">
    <citation type="submission" date="2018-02" db="EMBL/GenBank/DDBJ databases">
        <title>Rhizophora mucronata_Transcriptome.</title>
        <authorList>
            <person name="Meera S.P."/>
            <person name="Sreeshan A."/>
            <person name="Augustine A."/>
        </authorList>
    </citation>
    <scope>NUCLEOTIDE SEQUENCE</scope>
    <source>
        <tissue evidence="1">Leaf</tissue>
    </source>
</reference>
<protein>
    <submittedName>
        <fullName evidence="1">Uncharacterized protein</fullName>
    </submittedName>
</protein>
<accession>A0A2P2PXX4</accession>